<dbReference type="EMBL" id="AYRZ02000008">
    <property type="protein sequence ID" value="PHT74177.1"/>
    <property type="molecule type" value="Genomic_DNA"/>
</dbReference>
<protein>
    <recommendedName>
        <fullName evidence="4">Ubiquitin-like protease family profile domain-containing protein</fullName>
    </recommendedName>
</protein>
<proteinExistence type="predicted"/>
<organism evidence="2 3">
    <name type="scientific">Capsicum annuum</name>
    <name type="common">Capsicum pepper</name>
    <dbReference type="NCBI Taxonomy" id="4072"/>
    <lineage>
        <taxon>Eukaryota</taxon>
        <taxon>Viridiplantae</taxon>
        <taxon>Streptophyta</taxon>
        <taxon>Embryophyta</taxon>
        <taxon>Tracheophyta</taxon>
        <taxon>Spermatophyta</taxon>
        <taxon>Magnoliopsida</taxon>
        <taxon>eudicotyledons</taxon>
        <taxon>Gunneridae</taxon>
        <taxon>Pentapetalae</taxon>
        <taxon>asterids</taxon>
        <taxon>lamiids</taxon>
        <taxon>Solanales</taxon>
        <taxon>Solanaceae</taxon>
        <taxon>Solanoideae</taxon>
        <taxon>Capsiceae</taxon>
        <taxon>Capsicum</taxon>
    </lineage>
</organism>
<reference evidence="2 3" key="1">
    <citation type="journal article" date="2014" name="Nat. Genet.">
        <title>Genome sequence of the hot pepper provides insights into the evolution of pungency in Capsicum species.</title>
        <authorList>
            <person name="Kim S."/>
            <person name="Park M."/>
            <person name="Yeom S.I."/>
            <person name="Kim Y.M."/>
            <person name="Lee J.M."/>
            <person name="Lee H.A."/>
            <person name="Seo E."/>
            <person name="Choi J."/>
            <person name="Cheong K."/>
            <person name="Kim K.T."/>
            <person name="Jung K."/>
            <person name="Lee G.W."/>
            <person name="Oh S.K."/>
            <person name="Bae C."/>
            <person name="Kim S.B."/>
            <person name="Lee H.Y."/>
            <person name="Kim S.Y."/>
            <person name="Kim M.S."/>
            <person name="Kang B.C."/>
            <person name="Jo Y.D."/>
            <person name="Yang H.B."/>
            <person name="Jeong H.J."/>
            <person name="Kang W.H."/>
            <person name="Kwon J.K."/>
            <person name="Shin C."/>
            <person name="Lim J.Y."/>
            <person name="Park J.H."/>
            <person name="Huh J.H."/>
            <person name="Kim J.S."/>
            <person name="Kim B.D."/>
            <person name="Cohen O."/>
            <person name="Paran I."/>
            <person name="Suh M.C."/>
            <person name="Lee S.B."/>
            <person name="Kim Y.K."/>
            <person name="Shin Y."/>
            <person name="Noh S.J."/>
            <person name="Park J."/>
            <person name="Seo Y.S."/>
            <person name="Kwon S.Y."/>
            <person name="Kim H.A."/>
            <person name="Park J.M."/>
            <person name="Kim H.J."/>
            <person name="Choi S.B."/>
            <person name="Bosland P.W."/>
            <person name="Reeves G."/>
            <person name="Jo S.H."/>
            <person name="Lee B.W."/>
            <person name="Cho H.T."/>
            <person name="Choi H.S."/>
            <person name="Lee M.S."/>
            <person name="Yu Y."/>
            <person name="Do Choi Y."/>
            <person name="Park B.S."/>
            <person name="van Deynze A."/>
            <person name="Ashrafi H."/>
            <person name="Hill T."/>
            <person name="Kim W.T."/>
            <person name="Pai H.S."/>
            <person name="Ahn H.K."/>
            <person name="Yeam I."/>
            <person name="Giovannoni J.J."/>
            <person name="Rose J.K."/>
            <person name="Sorensen I."/>
            <person name="Lee S.J."/>
            <person name="Kim R.W."/>
            <person name="Choi I.Y."/>
            <person name="Choi B.S."/>
            <person name="Lim J.S."/>
            <person name="Lee Y.H."/>
            <person name="Choi D."/>
        </authorList>
    </citation>
    <scope>NUCLEOTIDE SEQUENCE [LARGE SCALE GENOMIC DNA]</scope>
    <source>
        <strain evidence="3">cv. CM334</strain>
    </source>
</reference>
<dbReference type="PANTHER" id="PTHR33022:SF13">
    <property type="entry name" value="UBIQUITIN-LIKE PROTEASE FAMILY PROFILE DOMAIN-CONTAINING PROTEIN"/>
    <property type="match status" value="1"/>
</dbReference>
<reference evidence="2 3" key="2">
    <citation type="journal article" date="2017" name="Genome Biol.">
        <title>New reference genome sequences of hot pepper reveal the massive evolution of plant disease-resistance genes by retroduplication.</title>
        <authorList>
            <person name="Kim S."/>
            <person name="Park J."/>
            <person name="Yeom S.I."/>
            <person name="Kim Y.M."/>
            <person name="Seo E."/>
            <person name="Kim K.T."/>
            <person name="Kim M.S."/>
            <person name="Lee J.M."/>
            <person name="Cheong K."/>
            <person name="Shin H.S."/>
            <person name="Kim S.B."/>
            <person name="Han K."/>
            <person name="Lee J."/>
            <person name="Park M."/>
            <person name="Lee H.A."/>
            <person name="Lee H.Y."/>
            <person name="Lee Y."/>
            <person name="Oh S."/>
            <person name="Lee J.H."/>
            <person name="Choi E."/>
            <person name="Choi E."/>
            <person name="Lee S.E."/>
            <person name="Jeon J."/>
            <person name="Kim H."/>
            <person name="Choi G."/>
            <person name="Song H."/>
            <person name="Lee J."/>
            <person name="Lee S.C."/>
            <person name="Kwon J.K."/>
            <person name="Lee H.Y."/>
            <person name="Koo N."/>
            <person name="Hong Y."/>
            <person name="Kim R.W."/>
            <person name="Kang W.H."/>
            <person name="Huh J.H."/>
            <person name="Kang B.C."/>
            <person name="Yang T.J."/>
            <person name="Lee Y.H."/>
            <person name="Bennetzen J.L."/>
            <person name="Choi D."/>
        </authorList>
    </citation>
    <scope>NUCLEOTIDE SEQUENCE [LARGE SCALE GENOMIC DNA]</scope>
    <source>
        <strain evidence="3">cv. CM334</strain>
    </source>
</reference>
<dbReference type="Proteomes" id="UP000222542">
    <property type="component" value="Unassembled WGS sequence"/>
</dbReference>
<evidence type="ECO:0008006" key="4">
    <source>
        <dbReference type="Google" id="ProtNLM"/>
    </source>
</evidence>
<feature type="region of interest" description="Disordered" evidence="1">
    <location>
        <begin position="101"/>
        <end position="123"/>
    </location>
</feature>
<evidence type="ECO:0000313" key="2">
    <source>
        <dbReference type="EMBL" id="PHT74177.1"/>
    </source>
</evidence>
<accession>A0A2G2YWN2</accession>
<dbReference type="AlphaFoldDB" id="A0A2G2YWN2"/>
<name>A0A2G2YWN2_CAPAN</name>
<evidence type="ECO:0000256" key="1">
    <source>
        <dbReference type="SAM" id="MobiDB-lite"/>
    </source>
</evidence>
<feature type="compositionally biased region" description="Basic and acidic residues" evidence="1">
    <location>
        <begin position="101"/>
        <end position="118"/>
    </location>
</feature>
<gene>
    <name evidence="2" type="ORF">T459_21454</name>
</gene>
<keyword evidence="3" id="KW-1185">Reference proteome</keyword>
<dbReference type="STRING" id="4072.A0A2G2YWN2"/>
<comment type="caution">
    <text evidence="2">The sequence shown here is derived from an EMBL/GenBank/DDBJ whole genome shotgun (WGS) entry which is preliminary data.</text>
</comment>
<dbReference type="PANTHER" id="PTHR33022">
    <property type="entry name" value="DUF1985 DOMAIN-CONTAINING PROTEIN"/>
    <property type="match status" value="1"/>
</dbReference>
<sequence>MPYLNSEPWDRQNLLKLQIMMTAEPFTSGSVKKFPLAAQPEIMRAAEKDDQYKSRCSLPEKDNMAPKIKEIESSISKGTSATAQLYPPLYKLALQALSQSRVEDNKHGDGESFKRDDPNANSPSVEELVKTFCIDRYLVRMQCDGATDLTGDLVLNCPSVACSDQPRVEDAIFLTLRSVQNLSDSNIVDGIKMELFGATTITRKIIVEGGANDAPPTVFETTSHYDYDHNHCIDFSLDFTASSKCFLYKCQDCKAKHDGLINAINALTASIKKMTSKRGVIPSKRISYPDTPLKIKAAKRRRKDIFKTSSIIKKSKIATPLSLYCTDVQCTRSTEEQHELKKVDVTATAEEHIMTVNNLSTASKDEEKVELVSLGERKNYPFEGFNISDEALKNLIQLINDYSEWIADELLKLHAGRKQNYERYKVNESSLGFDMFEFVVAYLGMKNWFYLMSQPQTFRNDEHIDVIFYHLRKKAKLQTQEQYKYTTGNCLYKVYINNAYDRDCDPFVAAYAEYLNDGLQVPNDGLDAGLLRKRFAALLWKYGEAKAQKPYTTDVKDPQRPKPNSITLDEEQLVHID</sequence>
<dbReference type="Gramene" id="PHT74177">
    <property type="protein sequence ID" value="PHT74177"/>
    <property type="gene ID" value="T459_21454"/>
</dbReference>
<evidence type="ECO:0000313" key="3">
    <source>
        <dbReference type="Proteomes" id="UP000222542"/>
    </source>
</evidence>